<gene>
    <name evidence="1" type="ordered locus">Dde_1940</name>
</gene>
<dbReference type="KEGG" id="dde:Dde_1940"/>
<dbReference type="AlphaFoldDB" id="Q310A9"/>
<dbReference type="RefSeq" id="WP_011367858.1">
    <property type="nucleotide sequence ID" value="NC_007519.1"/>
</dbReference>
<name>Q310A9_OLEA2</name>
<dbReference type="eggNOG" id="ENOG50329Z9">
    <property type="taxonomic scope" value="Bacteria"/>
</dbReference>
<dbReference type="HOGENOM" id="CLU_1324651_0_0_7"/>
<protein>
    <submittedName>
        <fullName evidence="1">Uncharacterized protein</fullName>
    </submittedName>
</protein>
<evidence type="ECO:0000313" key="1">
    <source>
        <dbReference type="EMBL" id="ABB38737.1"/>
    </source>
</evidence>
<organism evidence="1 2">
    <name type="scientific">Oleidesulfovibrio alaskensis (strain ATCC BAA-1058 / DSM 17464 / G20)</name>
    <name type="common">Desulfovibrio alaskensis</name>
    <dbReference type="NCBI Taxonomy" id="207559"/>
    <lineage>
        <taxon>Bacteria</taxon>
        <taxon>Pseudomonadati</taxon>
        <taxon>Thermodesulfobacteriota</taxon>
        <taxon>Desulfovibrionia</taxon>
        <taxon>Desulfovibrionales</taxon>
        <taxon>Desulfovibrionaceae</taxon>
        <taxon>Oleidesulfovibrio</taxon>
    </lineage>
</organism>
<dbReference type="Proteomes" id="UP000002710">
    <property type="component" value="Chromosome"/>
</dbReference>
<accession>Q310A9</accession>
<dbReference type="STRING" id="207559.Dde_1940"/>
<keyword evidence="2" id="KW-1185">Reference proteome</keyword>
<dbReference type="EMBL" id="CP000112">
    <property type="protein sequence ID" value="ABB38737.1"/>
    <property type="molecule type" value="Genomic_DNA"/>
</dbReference>
<sequence>MPIDGAFNPLARMMHISRSERAHSAGADDNAPPARPAESLARLTDRISLSAVDPAVRRQLEAIAEQGGSLAPVLENNISQLQDAFIDGLRSALTSAGLSVDEKVTLQLQDGELAVLGGHPDKHKLDMAVAAVPELKESFTEIKAQAELVRDLNSIQAAVNASGRHERYLAQSSLGGRDFRVSLRGSMSHFYFAG</sequence>
<evidence type="ECO:0000313" key="2">
    <source>
        <dbReference type="Proteomes" id="UP000002710"/>
    </source>
</evidence>
<proteinExistence type="predicted"/>
<reference evidence="1 2" key="1">
    <citation type="journal article" date="2011" name="J. Bacteriol.">
        <title>Complete genome sequence and updated annotation of Desulfovibrio alaskensis G20.</title>
        <authorList>
            <person name="Hauser L.J."/>
            <person name="Land M.L."/>
            <person name="Brown S.D."/>
            <person name="Larimer F."/>
            <person name="Keller K.L."/>
            <person name="Rapp-Giles B.J."/>
            <person name="Price M.N."/>
            <person name="Lin M."/>
            <person name="Bruce D.C."/>
            <person name="Detter J.C."/>
            <person name="Tapia R."/>
            <person name="Han C.S."/>
            <person name="Goodwin L.A."/>
            <person name="Cheng J.F."/>
            <person name="Pitluck S."/>
            <person name="Copeland A."/>
            <person name="Lucas S."/>
            <person name="Nolan M."/>
            <person name="Lapidus A.L."/>
            <person name="Palumbo A.V."/>
            <person name="Wall J.D."/>
        </authorList>
    </citation>
    <scope>NUCLEOTIDE SEQUENCE [LARGE SCALE GENOMIC DNA]</scope>
    <source>
        <strain evidence="2">ATCC BAA 1058 / DSM 17464 / G20</strain>
    </source>
</reference>